<comment type="caution">
    <text evidence="2">The sequence shown here is derived from an EMBL/GenBank/DDBJ whole genome shotgun (WGS) entry which is preliminary data.</text>
</comment>
<name>A0A9P4IWW3_9PEZI</name>
<feature type="domain" description="2EXR" evidence="1">
    <location>
        <begin position="7"/>
        <end position="93"/>
    </location>
</feature>
<accession>A0A9P4IWW3</accession>
<dbReference type="Pfam" id="PF20150">
    <property type="entry name" value="2EXR"/>
    <property type="match status" value="1"/>
</dbReference>
<evidence type="ECO:0000259" key="1">
    <source>
        <dbReference type="Pfam" id="PF20150"/>
    </source>
</evidence>
<dbReference type="PANTHER" id="PTHR35910">
    <property type="entry name" value="2EXR DOMAIN-CONTAINING PROTEIN"/>
    <property type="match status" value="1"/>
</dbReference>
<dbReference type="Proteomes" id="UP000799439">
    <property type="component" value="Unassembled WGS sequence"/>
</dbReference>
<dbReference type="EMBL" id="ML996093">
    <property type="protein sequence ID" value="KAF2148354.1"/>
    <property type="molecule type" value="Genomic_DNA"/>
</dbReference>
<protein>
    <recommendedName>
        <fullName evidence="1">2EXR domain-containing protein</fullName>
    </recommendedName>
</protein>
<keyword evidence="3" id="KW-1185">Reference proteome</keyword>
<dbReference type="InterPro" id="IPR045518">
    <property type="entry name" value="2EXR"/>
</dbReference>
<reference evidence="2" key="1">
    <citation type="journal article" date="2020" name="Stud. Mycol.">
        <title>101 Dothideomycetes genomes: a test case for predicting lifestyles and emergence of pathogens.</title>
        <authorList>
            <person name="Haridas S."/>
            <person name="Albert R."/>
            <person name="Binder M."/>
            <person name="Bloem J."/>
            <person name="Labutti K."/>
            <person name="Salamov A."/>
            <person name="Andreopoulos B."/>
            <person name="Baker S."/>
            <person name="Barry K."/>
            <person name="Bills G."/>
            <person name="Bluhm B."/>
            <person name="Cannon C."/>
            <person name="Castanera R."/>
            <person name="Culley D."/>
            <person name="Daum C."/>
            <person name="Ezra D."/>
            <person name="Gonzalez J."/>
            <person name="Henrissat B."/>
            <person name="Kuo A."/>
            <person name="Liang C."/>
            <person name="Lipzen A."/>
            <person name="Lutzoni F."/>
            <person name="Magnuson J."/>
            <person name="Mondo S."/>
            <person name="Nolan M."/>
            <person name="Ohm R."/>
            <person name="Pangilinan J."/>
            <person name="Park H.-J."/>
            <person name="Ramirez L."/>
            <person name="Alfaro M."/>
            <person name="Sun H."/>
            <person name="Tritt A."/>
            <person name="Yoshinaga Y."/>
            <person name="Zwiers L.-H."/>
            <person name="Turgeon B."/>
            <person name="Goodwin S."/>
            <person name="Spatafora J."/>
            <person name="Crous P."/>
            <person name="Grigoriev I."/>
        </authorList>
    </citation>
    <scope>NUCLEOTIDE SEQUENCE</scope>
    <source>
        <strain evidence="2">CBS 260.36</strain>
    </source>
</reference>
<dbReference type="OrthoDB" id="3546385at2759"/>
<organism evidence="2 3">
    <name type="scientific">Myriangium duriaei CBS 260.36</name>
    <dbReference type="NCBI Taxonomy" id="1168546"/>
    <lineage>
        <taxon>Eukaryota</taxon>
        <taxon>Fungi</taxon>
        <taxon>Dikarya</taxon>
        <taxon>Ascomycota</taxon>
        <taxon>Pezizomycotina</taxon>
        <taxon>Dothideomycetes</taxon>
        <taxon>Dothideomycetidae</taxon>
        <taxon>Myriangiales</taxon>
        <taxon>Myriangiaceae</taxon>
        <taxon>Myriangium</taxon>
    </lineage>
</organism>
<sequence length="311" mass="35418">MAVHDTFHPFQRLPTELRTQIWHHALRPALAPALIPFHPNLWTPLGSHDPVVPSAVRHRPPEEHIFCPSVISLSIPLPIVGANKEARAVALCFARQHGLDPIDLGFSRPYDTASDILFVSDHQWHAFAVAANEALFRRGRADVQAIAVHEKFLPGHGGWGMVWKHYPYVRRVYIVCGGTTEPREGRHWELSGVVSGGWWIGNAETEFEFEFRPEEEDSEGLLRREEWNGEKRSRSVFNRVQVMAWYLGSGMDKSSVEECQIVPVKVKEVVGVVRAVGMDVEWSRHEVRNARSCREGMDSNWARGLEDWAER</sequence>
<dbReference type="AlphaFoldDB" id="A0A9P4IWW3"/>
<dbReference type="PANTHER" id="PTHR35910:SF1">
    <property type="entry name" value="2EXR DOMAIN-CONTAINING PROTEIN"/>
    <property type="match status" value="1"/>
</dbReference>
<evidence type="ECO:0000313" key="2">
    <source>
        <dbReference type="EMBL" id="KAF2148354.1"/>
    </source>
</evidence>
<proteinExistence type="predicted"/>
<evidence type="ECO:0000313" key="3">
    <source>
        <dbReference type="Proteomes" id="UP000799439"/>
    </source>
</evidence>
<gene>
    <name evidence="2" type="ORF">K461DRAFT_271870</name>
</gene>